<feature type="domain" description="WYL" evidence="2">
    <location>
        <begin position="168"/>
        <end position="230"/>
    </location>
</feature>
<evidence type="ECO:0000313" key="4">
    <source>
        <dbReference type="Proteomes" id="UP000199515"/>
    </source>
</evidence>
<dbReference type="STRING" id="589385.SAMN05421504_102750"/>
<dbReference type="SUPFAM" id="SSF46785">
    <property type="entry name" value="Winged helix' DNA-binding domain"/>
    <property type="match status" value="1"/>
</dbReference>
<dbReference type="Proteomes" id="UP000199515">
    <property type="component" value="Unassembled WGS sequence"/>
</dbReference>
<dbReference type="InterPro" id="IPR051534">
    <property type="entry name" value="CBASS_pafABC_assoc_protein"/>
</dbReference>
<name>A0A1H3A1E7_9PSEU</name>
<evidence type="ECO:0000259" key="2">
    <source>
        <dbReference type="Pfam" id="PF13280"/>
    </source>
</evidence>
<dbReference type="PROSITE" id="PS52050">
    <property type="entry name" value="WYL"/>
    <property type="match status" value="1"/>
</dbReference>
<dbReference type="PANTHER" id="PTHR34580:SF1">
    <property type="entry name" value="PROTEIN PAFC"/>
    <property type="match status" value="1"/>
</dbReference>
<dbReference type="PANTHER" id="PTHR34580">
    <property type="match status" value="1"/>
</dbReference>
<evidence type="ECO:0000259" key="1">
    <source>
        <dbReference type="Pfam" id="PF08279"/>
    </source>
</evidence>
<dbReference type="Gene3D" id="1.10.10.10">
    <property type="entry name" value="Winged helix-like DNA-binding domain superfamily/Winged helix DNA-binding domain"/>
    <property type="match status" value="1"/>
</dbReference>
<reference evidence="3 4" key="1">
    <citation type="submission" date="2016-10" db="EMBL/GenBank/DDBJ databases">
        <authorList>
            <person name="de Groot N.N."/>
        </authorList>
    </citation>
    <scope>NUCLEOTIDE SEQUENCE [LARGE SCALE GENOMIC DNA]</scope>
    <source>
        <strain evidence="3 4">CPCC 202699</strain>
    </source>
</reference>
<dbReference type="InterPro" id="IPR013196">
    <property type="entry name" value="HTH_11"/>
</dbReference>
<proteinExistence type="predicted"/>
<gene>
    <name evidence="3" type="ORF">SAMN05421504_102750</name>
</gene>
<dbReference type="GO" id="GO:0003677">
    <property type="term" value="F:DNA binding"/>
    <property type="evidence" value="ECO:0007669"/>
    <property type="project" value="UniProtKB-KW"/>
</dbReference>
<feature type="domain" description="Helix-turn-helix type 11" evidence="1">
    <location>
        <begin position="31"/>
        <end position="87"/>
    </location>
</feature>
<dbReference type="EMBL" id="FNON01000002">
    <property type="protein sequence ID" value="SDX23241.1"/>
    <property type="molecule type" value="Genomic_DNA"/>
</dbReference>
<organism evidence="3 4">
    <name type="scientific">Amycolatopsis xylanica</name>
    <dbReference type="NCBI Taxonomy" id="589385"/>
    <lineage>
        <taxon>Bacteria</taxon>
        <taxon>Bacillati</taxon>
        <taxon>Actinomycetota</taxon>
        <taxon>Actinomycetes</taxon>
        <taxon>Pseudonocardiales</taxon>
        <taxon>Pseudonocardiaceae</taxon>
        <taxon>Amycolatopsis</taxon>
    </lineage>
</organism>
<dbReference type="AlphaFoldDB" id="A0A1H3A1E7"/>
<keyword evidence="3" id="KW-0238">DNA-binding</keyword>
<keyword evidence="4" id="KW-1185">Reference proteome</keyword>
<evidence type="ECO:0000313" key="3">
    <source>
        <dbReference type="EMBL" id="SDX23241.1"/>
    </source>
</evidence>
<sequence>MFRPVRTGRNTHDPKLSVPLASVGGVNRTDRLYAIVEDLRAVAPGRRSARQLADRYEVSVRTIERDLDALQQAGVPIYADVGRRGGYTLDKTRTLPPLNFTPAEAVAVAVALRDADSSPFARAAESALRKIVAAMPVQEAAAATELADRVRYLAPVSAPAPRQPVPSILEEALAKQRVLRLLYADKDGTLTERDVEPVVFMAAPKGWYLVGWCRLRDDLRVFRVDRILSANDLGEPVPERVLTLPEVPDHVIQVARFG</sequence>
<dbReference type="Pfam" id="PF08279">
    <property type="entry name" value="HTH_11"/>
    <property type="match status" value="1"/>
</dbReference>
<protein>
    <submittedName>
        <fullName evidence="3">Predicted DNA-binding transcriptional regulator YafY, contains an HTH and WYL domains</fullName>
    </submittedName>
</protein>
<dbReference type="Pfam" id="PF13280">
    <property type="entry name" value="WYL"/>
    <property type="match status" value="1"/>
</dbReference>
<dbReference type="InterPro" id="IPR036390">
    <property type="entry name" value="WH_DNA-bd_sf"/>
</dbReference>
<dbReference type="InterPro" id="IPR026881">
    <property type="entry name" value="WYL_dom"/>
</dbReference>
<dbReference type="InterPro" id="IPR036388">
    <property type="entry name" value="WH-like_DNA-bd_sf"/>
</dbReference>
<accession>A0A1H3A1E7</accession>